<feature type="compositionally biased region" description="Basic residues" evidence="1">
    <location>
        <begin position="20"/>
        <end position="31"/>
    </location>
</feature>
<accession>A0A7T4PBB6</accession>
<sequence>MAAKTDGEAAADAGPAVARVKARRTSGHNRRSGGETIFGEVMVPSVMLVAAPARTMDLIPHCNLISPGQPIRF</sequence>
<protein>
    <submittedName>
        <fullName evidence="2">Uncharacterized protein</fullName>
    </submittedName>
</protein>
<dbReference type="Proteomes" id="UP000596130">
    <property type="component" value="Chromosome"/>
</dbReference>
<evidence type="ECO:0000256" key="1">
    <source>
        <dbReference type="SAM" id="MobiDB-lite"/>
    </source>
</evidence>
<evidence type="ECO:0000313" key="3">
    <source>
        <dbReference type="EMBL" id="QQC93466.1"/>
    </source>
</evidence>
<dbReference type="AlphaFoldDB" id="A0A7T4PBB6"/>
<reference evidence="2 4" key="1">
    <citation type="submission" date="2020-12" db="EMBL/GenBank/DDBJ databases">
        <title>Identification and biosynthesis of polyene macrolides produced by Streptomyces alfalfae Men-myco-93-63.</title>
        <authorList>
            <person name="Liu D."/>
            <person name="Li Y."/>
            <person name="Liu L."/>
            <person name="Han X."/>
            <person name="Shen F."/>
        </authorList>
    </citation>
    <scope>NUCLEOTIDE SEQUENCE [LARGE SCALE GENOMIC DNA]</scope>
    <source>
        <strain evidence="2 4">Men-myco-93-63</strain>
    </source>
</reference>
<name>A0A7T4PBB6_9ACTN</name>
<dbReference type="EMBL" id="CP065959">
    <property type="protein sequence ID" value="QQC87037.1"/>
    <property type="molecule type" value="Genomic_DNA"/>
</dbReference>
<organism evidence="2 4">
    <name type="scientific">Streptomyces alfalfae</name>
    <dbReference type="NCBI Taxonomy" id="1642299"/>
    <lineage>
        <taxon>Bacteria</taxon>
        <taxon>Bacillati</taxon>
        <taxon>Actinomycetota</taxon>
        <taxon>Actinomycetes</taxon>
        <taxon>Kitasatosporales</taxon>
        <taxon>Streptomycetaceae</taxon>
        <taxon>Streptomyces</taxon>
    </lineage>
</organism>
<feature type="compositionally biased region" description="Low complexity" evidence="1">
    <location>
        <begin position="1"/>
        <end position="19"/>
    </location>
</feature>
<feature type="region of interest" description="Disordered" evidence="1">
    <location>
        <begin position="1"/>
        <end position="35"/>
    </location>
</feature>
<dbReference type="EMBL" id="CP065959">
    <property type="protein sequence ID" value="QQC93466.1"/>
    <property type="molecule type" value="Genomic_DNA"/>
</dbReference>
<evidence type="ECO:0000313" key="4">
    <source>
        <dbReference type="Proteomes" id="UP000596130"/>
    </source>
</evidence>
<gene>
    <name evidence="2" type="ORF">I8755_00230</name>
    <name evidence="3" type="ORF">I8755_37970</name>
</gene>
<evidence type="ECO:0000313" key="2">
    <source>
        <dbReference type="EMBL" id="QQC87037.1"/>
    </source>
</evidence>
<proteinExistence type="predicted"/>